<dbReference type="AlphaFoldDB" id="A0A8K0UKG7"/>
<sequence>MVQFSFKAAALLSLCSVSSFFAVAAPVSDIIPTVQAGAFDFNQTSIAYAAKRWKFNTFFVHFDYTVSNPDGSTTAIVRQKATDVFGENVWPVWNSYGKVDFDKDNKIVGFESLSYPDLDPRWVEEFSDQPEYFASRIPEWEKRFNAKHVLINGKEKYRPGYGYRFSADQGRAVGTTVFHFKRNNDSELITVHLTGYNAVNSDVTVGFIGTKKDNPWIL</sequence>
<evidence type="ECO:0000313" key="3">
    <source>
        <dbReference type="Proteomes" id="UP000813824"/>
    </source>
</evidence>
<evidence type="ECO:0000313" key="2">
    <source>
        <dbReference type="EMBL" id="KAH8094462.1"/>
    </source>
</evidence>
<gene>
    <name evidence="2" type="ORF">BXZ70DRAFT_947548</name>
</gene>
<name>A0A8K0UKG7_9AGAR</name>
<evidence type="ECO:0000256" key="1">
    <source>
        <dbReference type="SAM" id="SignalP"/>
    </source>
</evidence>
<accession>A0A8K0UKG7</accession>
<feature type="signal peptide" evidence="1">
    <location>
        <begin position="1"/>
        <end position="24"/>
    </location>
</feature>
<dbReference type="EMBL" id="JAEVFJ010000026">
    <property type="protein sequence ID" value="KAH8094462.1"/>
    <property type="molecule type" value="Genomic_DNA"/>
</dbReference>
<reference evidence="2" key="1">
    <citation type="journal article" date="2021" name="New Phytol.">
        <title>Evolutionary innovations through gain and loss of genes in the ectomycorrhizal Boletales.</title>
        <authorList>
            <person name="Wu G."/>
            <person name="Miyauchi S."/>
            <person name="Morin E."/>
            <person name="Kuo A."/>
            <person name="Drula E."/>
            <person name="Varga T."/>
            <person name="Kohler A."/>
            <person name="Feng B."/>
            <person name="Cao Y."/>
            <person name="Lipzen A."/>
            <person name="Daum C."/>
            <person name="Hundley H."/>
            <person name="Pangilinan J."/>
            <person name="Johnson J."/>
            <person name="Barry K."/>
            <person name="LaButti K."/>
            <person name="Ng V."/>
            <person name="Ahrendt S."/>
            <person name="Min B."/>
            <person name="Choi I.G."/>
            <person name="Park H."/>
            <person name="Plett J.M."/>
            <person name="Magnuson J."/>
            <person name="Spatafora J.W."/>
            <person name="Nagy L.G."/>
            <person name="Henrissat B."/>
            <person name="Grigoriev I.V."/>
            <person name="Yang Z.L."/>
            <person name="Xu J."/>
            <person name="Martin F.M."/>
        </authorList>
    </citation>
    <scope>NUCLEOTIDE SEQUENCE</scope>
    <source>
        <strain evidence="2">KKN 215</strain>
    </source>
</reference>
<keyword evidence="1" id="KW-0732">Signal</keyword>
<feature type="chain" id="PRO_5035422655" evidence="1">
    <location>
        <begin position="25"/>
        <end position="218"/>
    </location>
</feature>
<organism evidence="2 3">
    <name type="scientific">Cristinia sonorae</name>
    <dbReference type="NCBI Taxonomy" id="1940300"/>
    <lineage>
        <taxon>Eukaryota</taxon>
        <taxon>Fungi</taxon>
        <taxon>Dikarya</taxon>
        <taxon>Basidiomycota</taxon>
        <taxon>Agaricomycotina</taxon>
        <taxon>Agaricomycetes</taxon>
        <taxon>Agaricomycetidae</taxon>
        <taxon>Agaricales</taxon>
        <taxon>Pleurotineae</taxon>
        <taxon>Stephanosporaceae</taxon>
        <taxon>Cristinia</taxon>
    </lineage>
</organism>
<comment type="caution">
    <text evidence="2">The sequence shown here is derived from an EMBL/GenBank/DDBJ whole genome shotgun (WGS) entry which is preliminary data.</text>
</comment>
<dbReference type="Proteomes" id="UP000813824">
    <property type="component" value="Unassembled WGS sequence"/>
</dbReference>
<keyword evidence="3" id="KW-1185">Reference proteome</keyword>
<protein>
    <submittedName>
        <fullName evidence="2">Uncharacterized protein</fullName>
    </submittedName>
</protein>
<proteinExistence type="predicted"/>